<feature type="domain" description="CCHC-type" evidence="11">
    <location>
        <begin position="154"/>
        <end position="167"/>
    </location>
</feature>
<feature type="domain" description="CCHC-type" evidence="11">
    <location>
        <begin position="176"/>
        <end position="191"/>
    </location>
</feature>
<dbReference type="SUPFAM" id="SSF57756">
    <property type="entry name" value="Retrovirus zinc finger-like domains"/>
    <property type="match status" value="2"/>
</dbReference>
<evidence type="ECO:0000256" key="10">
    <source>
        <dbReference type="SAM" id="MobiDB-lite"/>
    </source>
</evidence>
<dbReference type="GO" id="GO:0071039">
    <property type="term" value="P:nuclear polyadenylation-dependent CUT catabolic process"/>
    <property type="evidence" value="ECO:0007669"/>
    <property type="project" value="TreeGrafter"/>
</dbReference>
<dbReference type="GO" id="GO:0071037">
    <property type="term" value="P:nuclear polyadenylation-dependent snRNA catabolic process"/>
    <property type="evidence" value="ECO:0007669"/>
    <property type="project" value="TreeGrafter"/>
</dbReference>
<dbReference type="PROSITE" id="PS50158">
    <property type="entry name" value="ZF_CCHC"/>
    <property type="match status" value="4"/>
</dbReference>
<evidence type="ECO:0000256" key="9">
    <source>
        <dbReference type="PROSITE-ProRule" id="PRU00047"/>
    </source>
</evidence>
<evidence type="ECO:0000256" key="5">
    <source>
        <dbReference type="ARBA" id="ARBA00022833"/>
    </source>
</evidence>
<feature type="region of interest" description="Disordered" evidence="10">
    <location>
        <begin position="327"/>
        <end position="346"/>
    </location>
</feature>
<protein>
    <recommendedName>
        <fullName evidence="7">Zinc finger CCHC domain-containing protein 7</fullName>
    </recommendedName>
    <alternativeName>
        <fullName evidence="8">TRAMP-like complex RNA-binding factor ZCCHC7</fullName>
    </alternativeName>
</protein>
<dbReference type="SMART" id="SM00343">
    <property type="entry name" value="ZnF_C2HC"/>
    <property type="match status" value="5"/>
</dbReference>
<sequence length="447" mass="51400">MDQTEGNEGDGGGVDGAKNKFYFIEDPDSSESEGEMWPNQHKPGGSCKRDPRQSKEGSPPLVLVYSRSQEQRAQQDCSLSASADLQEERDEEPGEELEEDSDQPIEDWMILDDVKREEDSDIQLNLSYWNSSDDYGAGQSLPSRYFMPDRSLICRMCNKTGHLSKSCYLQKKCLTCVLCGIRGHIQRACPDRPCFTCGRPSHGLQSCEIPPMWNQHCKRCGMTGHLSDTCPDVWRQYHLTAPLRPRTVKNVQPRRFCAHCYNCAKRGHYGHECTLKRMISGTFPSLPYICHYDTKEDILQHCTQMQKRAKGLKTFQVRSRNKQDACSRAVRRKTWPEKRKQRREVKRLRREAQAIREGGLLGKLRYTCDDEVCPVNPFGDPLLGHTQSTTPLKNKRRAEVGGRKSRESEKWKKKRGVKRGEMYPHGNGDIDGEHLSSPKQRVRHRRR</sequence>
<feature type="region of interest" description="Disordered" evidence="10">
    <location>
        <begin position="380"/>
        <end position="447"/>
    </location>
</feature>
<feature type="region of interest" description="Disordered" evidence="10">
    <location>
        <begin position="1"/>
        <end position="105"/>
    </location>
</feature>
<dbReference type="PANTHER" id="PTHR46543:SF1">
    <property type="entry name" value="ZINC FINGER CCHC DOMAIN-CONTAINING PROTEIN 7"/>
    <property type="match status" value="1"/>
</dbReference>
<dbReference type="GO" id="GO:0071036">
    <property type="term" value="P:nuclear polyadenylation-dependent snoRNA catabolic process"/>
    <property type="evidence" value="ECO:0007669"/>
    <property type="project" value="TreeGrafter"/>
</dbReference>
<dbReference type="GO" id="GO:0031499">
    <property type="term" value="C:TRAMP complex"/>
    <property type="evidence" value="ECO:0007669"/>
    <property type="project" value="TreeGrafter"/>
</dbReference>
<dbReference type="Ensembl" id="ENSSFAT00005047500.1">
    <property type="protein sequence ID" value="ENSSFAP00005045922.1"/>
    <property type="gene ID" value="ENSSFAG00005022435.1"/>
</dbReference>
<evidence type="ECO:0000256" key="4">
    <source>
        <dbReference type="ARBA" id="ARBA00022771"/>
    </source>
</evidence>
<dbReference type="PANTHER" id="PTHR46543">
    <property type="entry name" value="ZINC FINGER CCHC DOMAIN-CONTAINING PROTEIN 7"/>
    <property type="match status" value="1"/>
</dbReference>
<gene>
    <name evidence="12" type="primary">LOC115401672</name>
</gene>
<dbReference type="GO" id="GO:0008270">
    <property type="term" value="F:zinc ion binding"/>
    <property type="evidence" value="ECO:0007669"/>
    <property type="project" value="UniProtKB-KW"/>
</dbReference>
<evidence type="ECO:0000256" key="1">
    <source>
        <dbReference type="ARBA" id="ARBA00004123"/>
    </source>
</evidence>
<reference evidence="12" key="1">
    <citation type="submission" date="2019-06" db="EMBL/GenBank/DDBJ databases">
        <authorList>
            <consortium name="Wellcome Sanger Institute Data Sharing"/>
        </authorList>
    </citation>
    <scope>NUCLEOTIDE SEQUENCE [LARGE SCALE GENOMIC DNA]</scope>
</reference>
<evidence type="ECO:0000256" key="7">
    <source>
        <dbReference type="ARBA" id="ARBA00041190"/>
    </source>
</evidence>
<proteinExistence type="predicted"/>
<keyword evidence="4 9" id="KW-0863">Zinc-finger</keyword>
<evidence type="ECO:0000256" key="6">
    <source>
        <dbReference type="ARBA" id="ARBA00023242"/>
    </source>
</evidence>
<evidence type="ECO:0000256" key="8">
    <source>
        <dbReference type="ARBA" id="ARBA00043023"/>
    </source>
</evidence>
<accession>A0A672IY73</accession>
<dbReference type="GO" id="GO:0071035">
    <property type="term" value="P:nuclear polyadenylation-dependent rRNA catabolic process"/>
    <property type="evidence" value="ECO:0007669"/>
    <property type="project" value="TreeGrafter"/>
</dbReference>
<dbReference type="Proteomes" id="UP000472267">
    <property type="component" value="Chromosome 2"/>
</dbReference>
<dbReference type="GO" id="GO:0071031">
    <property type="term" value="P:nuclear mRNA surveillance of mRNA 3'-end processing"/>
    <property type="evidence" value="ECO:0007669"/>
    <property type="project" value="TreeGrafter"/>
</dbReference>
<evidence type="ECO:0000256" key="2">
    <source>
        <dbReference type="ARBA" id="ARBA00022723"/>
    </source>
</evidence>
<feature type="compositionally biased region" description="Polar residues" evidence="10">
    <location>
        <begin position="66"/>
        <end position="83"/>
    </location>
</feature>
<feature type="compositionally biased region" description="Basic and acidic residues" evidence="10">
    <location>
        <begin position="397"/>
        <end position="410"/>
    </location>
</feature>
<feature type="compositionally biased region" description="Basic residues" evidence="10">
    <location>
        <begin position="329"/>
        <end position="346"/>
    </location>
</feature>
<dbReference type="InterPro" id="IPR051644">
    <property type="entry name" value="TRAMP_AT-DNA-binding"/>
</dbReference>
<dbReference type="InterPro" id="IPR001878">
    <property type="entry name" value="Znf_CCHC"/>
</dbReference>
<dbReference type="OMA" id="EWMILEG"/>
<reference evidence="12" key="3">
    <citation type="submission" date="2025-09" db="UniProtKB">
        <authorList>
            <consortium name="Ensembl"/>
        </authorList>
    </citation>
    <scope>IDENTIFICATION</scope>
</reference>
<evidence type="ECO:0000313" key="12">
    <source>
        <dbReference type="Ensembl" id="ENSSFAP00005045922.1"/>
    </source>
</evidence>
<name>A0A672IY73_SALFA</name>
<evidence type="ECO:0000259" key="11">
    <source>
        <dbReference type="PROSITE" id="PS50158"/>
    </source>
</evidence>
<organism evidence="12 13">
    <name type="scientific">Salarias fasciatus</name>
    <name type="common">Jewelled blenny</name>
    <name type="synonym">Blennius fasciatus</name>
    <dbReference type="NCBI Taxonomy" id="181472"/>
    <lineage>
        <taxon>Eukaryota</taxon>
        <taxon>Metazoa</taxon>
        <taxon>Chordata</taxon>
        <taxon>Craniata</taxon>
        <taxon>Vertebrata</taxon>
        <taxon>Euteleostomi</taxon>
        <taxon>Actinopterygii</taxon>
        <taxon>Neopterygii</taxon>
        <taxon>Teleostei</taxon>
        <taxon>Neoteleostei</taxon>
        <taxon>Acanthomorphata</taxon>
        <taxon>Ovalentaria</taxon>
        <taxon>Blenniimorphae</taxon>
        <taxon>Blenniiformes</taxon>
        <taxon>Blennioidei</taxon>
        <taxon>Blenniidae</taxon>
        <taxon>Salariinae</taxon>
        <taxon>Salarias</taxon>
    </lineage>
</organism>
<feature type="compositionally biased region" description="Acidic residues" evidence="10">
    <location>
        <begin position="25"/>
        <end position="34"/>
    </location>
</feature>
<keyword evidence="5" id="KW-0862">Zinc</keyword>
<keyword evidence="3" id="KW-0677">Repeat</keyword>
<feature type="compositionally biased region" description="Acidic residues" evidence="10">
    <location>
        <begin position="85"/>
        <end position="105"/>
    </location>
</feature>
<dbReference type="GO" id="GO:0071038">
    <property type="term" value="P:TRAMP-dependent tRNA surveillance pathway"/>
    <property type="evidence" value="ECO:0007669"/>
    <property type="project" value="TreeGrafter"/>
</dbReference>
<dbReference type="Gene3D" id="4.10.60.10">
    <property type="entry name" value="Zinc finger, CCHC-type"/>
    <property type="match status" value="2"/>
</dbReference>
<dbReference type="InParanoid" id="A0A672IY73"/>
<feature type="domain" description="CCHC-type" evidence="11">
    <location>
        <begin position="260"/>
        <end position="273"/>
    </location>
</feature>
<dbReference type="AlphaFoldDB" id="A0A672IY73"/>
<keyword evidence="2" id="KW-0479">Metal-binding</keyword>
<keyword evidence="13" id="KW-1185">Reference proteome</keyword>
<evidence type="ECO:0000256" key="3">
    <source>
        <dbReference type="ARBA" id="ARBA00022737"/>
    </source>
</evidence>
<evidence type="ECO:0000313" key="13">
    <source>
        <dbReference type="Proteomes" id="UP000472267"/>
    </source>
</evidence>
<dbReference type="GO" id="GO:0003723">
    <property type="term" value="F:RNA binding"/>
    <property type="evidence" value="ECO:0007669"/>
    <property type="project" value="TreeGrafter"/>
</dbReference>
<feature type="domain" description="CCHC-type" evidence="11">
    <location>
        <begin position="217"/>
        <end position="232"/>
    </location>
</feature>
<comment type="subcellular location">
    <subcellularLocation>
        <location evidence="1">Nucleus</location>
    </subcellularLocation>
</comment>
<keyword evidence="6" id="KW-0539">Nucleus</keyword>
<reference evidence="12" key="2">
    <citation type="submission" date="2025-08" db="UniProtKB">
        <authorList>
            <consortium name="Ensembl"/>
        </authorList>
    </citation>
    <scope>IDENTIFICATION</scope>
</reference>
<dbReference type="InterPro" id="IPR036875">
    <property type="entry name" value="Znf_CCHC_sf"/>
</dbReference>